<dbReference type="InterPro" id="IPR036352">
    <property type="entry name" value="Semap_dom_sf"/>
</dbReference>
<dbReference type="InterPro" id="IPR015943">
    <property type="entry name" value="WD40/YVTN_repeat-like_dom_sf"/>
</dbReference>
<organism evidence="2">
    <name type="scientific">Cacopsylla melanoneura</name>
    <dbReference type="NCBI Taxonomy" id="428564"/>
    <lineage>
        <taxon>Eukaryota</taxon>
        <taxon>Metazoa</taxon>
        <taxon>Ecdysozoa</taxon>
        <taxon>Arthropoda</taxon>
        <taxon>Hexapoda</taxon>
        <taxon>Insecta</taxon>
        <taxon>Pterygota</taxon>
        <taxon>Neoptera</taxon>
        <taxon>Paraneoptera</taxon>
        <taxon>Hemiptera</taxon>
        <taxon>Sternorrhyncha</taxon>
        <taxon>Psylloidea</taxon>
        <taxon>Psyllidae</taxon>
        <taxon>Psyllinae</taxon>
        <taxon>Cacopsylla</taxon>
    </lineage>
</organism>
<evidence type="ECO:0000313" key="2">
    <source>
        <dbReference type="EMBL" id="CAG6740596.1"/>
    </source>
</evidence>
<reference evidence="2" key="1">
    <citation type="submission" date="2021-05" db="EMBL/GenBank/DDBJ databases">
        <authorList>
            <person name="Alioto T."/>
            <person name="Alioto T."/>
            <person name="Gomez Garrido J."/>
        </authorList>
    </citation>
    <scope>NUCLEOTIDE SEQUENCE</scope>
</reference>
<dbReference type="EMBL" id="HBUF01419843">
    <property type="protein sequence ID" value="CAG6740596.1"/>
    <property type="molecule type" value="Transcribed_RNA"/>
</dbReference>
<feature type="signal peptide" evidence="1">
    <location>
        <begin position="1"/>
        <end position="23"/>
    </location>
</feature>
<keyword evidence="1" id="KW-0732">Signal</keyword>
<evidence type="ECO:0000256" key="1">
    <source>
        <dbReference type="SAM" id="SignalP"/>
    </source>
</evidence>
<name>A0A8D8Z637_9HEMI</name>
<sequence>MDQWFHATIFVVITSLCFHDINSVTVLHQFPRTTGFHNNCLVDNVGPLNHMTIGKNGQVFIAGVNRLIQLNSNLEVEECVATGKRCKLFTLSGQNSTVLSMTGSE</sequence>
<dbReference type="Gene3D" id="2.130.10.10">
    <property type="entry name" value="YVTN repeat-like/Quinoprotein amine dehydrogenase"/>
    <property type="match status" value="1"/>
</dbReference>
<accession>A0A8D8Z637</accession>
<protein>
    <submittedName>
        <fullName evidence="2">Uncharacterized protein</fullName>
    </submittedName>
</protein>
<dbReference type="SUPFAM" id="SSF101912">
    <property type="entry name" value="Sema domain"/>
    <property type="match status" value="1"/>
</dbReference>
<feature type="chain" id="PRO_5034711051" evidence="1">
    <location>
        <begin position="24"/>
        <end position="105"/>
    </location>
</feature>
<dbReference type="AlphaFoldDB" id="A0A8D8Z637"/>
<proteinExistence type="predicted"/>